<dbReference type="EMBL" id="VFPQ01000002">
    <property type="protein sequence ID" value="TQM72684.1"/>
    <property type="molecule type" value="Genomic_DNA"/>
</dbReference>
<comment type="caution">
    <text evidence="3">The sequence shown here is derived from an EMBL/GenBank/DDBJ whole genome shotgun (WGS) entry which is preliminary data.</text>
</comment>
<dbReference type="Gene3D" id="3.40.50.1820">
    <property type="entry name" value="alpha/beta hydrolase"/>
    <property type="match status" value="1"/>
</dbReference>
<gene>
    <name evidence="3" type="ORF">FHX40_4837</name>
</gene>
<feature type="domain" description="Peptidase S9 prolyl oligopeptidase catalytic" evidence="2">
    <location>
        <begin position="382"/>
        <end position="589"/>
    </location>
</feature>
<dbReference type="OrthoDB" id="128799at2"/>
<dbReference type="PANTHER" id="PTHR42776:SF27">
    <property type="entry name" value="DIPEPTIDYL PEPTIDASE FAMILY MEMBER 6"/>
    <property type="match status" value="1"/>
</dbReference>
<evidence type="ECO:0000259" key="2">
    <source>
        <dbReference type="Pfam" id="PF00326"/>
    </source>
</evidence>
<dbReference type="SUPFAM" id="SSF82171">
    <property type="entry name" value="DPP6 N-terminal domain-like"/>
    <property type="match status" value="1"/>
</dbReference>
<dbReference type="GO" id="GO:0004252">
    <property type="term" value="F:serine-type endopeptidase activity"/>
    <property type="evidence" value="ECO:0007669"/>
    <property type="project" value="TreeGrafter"/>
</dbReference>
<dbReference type="InterPro" id="IPR029058">
    <property type="entry name" value="AB_hydrolase_fold"/>
</dbReference>
<dbReference type="Gene3D" id="2.120.10.30">
    <property type="entry name" value="TolB, C-terminal domain"/>
    <property type="match status" value="1"/>
</dbReference>
<accession>A0A543IQ26</accession>
<dbReference type="InterPro" id="IPR011042">
    <property type="entry name" value="6-blade_b-propeller_TolB-like"/>
</dbReference>
<dbReference type="RefSeq" id="WP_142262213.1">
    <property type="nucleotide sequence ID" value="NZ_BMPV01000002.1"/>
</dbReference>
<dbReference type="PANTHER" id="PTHR42776">
    <property type="entry name" value="SERINE PEPTIDASE S9 FAMILY MEMBER"/>
    <property type="match status" value="1"/>
</dbReference>
<dbReference type="AlphaFoldDB" id="A0A543IQ26"/>
<organism evidence="3 4">
    <name type="scientific">Thermopolyspora flexuosa</name>
    <dbReference type="NCBI Taxonomy" id="103836"/>
    <lineage>
        <taxon>Bacteria</taxon>
        <taxon>Bacillati</taxon>
        <taxon>Actinomycetota</taxon>
        <taxon>Actinomycetes</taxon>
        <taxon>Streptosporangiales</taxon>
        <taxon>Streptosporangiaceae</taxon>
        <taxon>Thermopolyspora</taxon>
    </lineage>
</organism>
<proteinExistence type="predicted"/>
<dbReference type="InterPro" id="IPR001375">
    <property type="entry name" value="Peptidase_S9_cat"/>
</dbReference>
<dbReference type="Pfam" id="PF00326">
    <property type="entry name" value="Peptidase_S9"/>
    <property type="match status" value="1"/>
</dbReference>
<name>A0A543IQ26_9ACTN</name>
<sequence>MKAVERWQARFRAPRMTLPRWARQAPSRAVYRCNTSGTWEIYAWDRVMGTTRQVTERPEGTAYGVLDPTGQWIWWFADNGGDECGVWMRQPWTGGPDEVVHPDVPPGHPAGIALSATGTAAIGRSSREDGFQVLLVRPGTTEPPVELYRHTEAMHVADMSLDGSLIAINHSEDRDARHPSLRVLTSSGRHVADLCDGPGKGVIGLRFAPVPGDRRLLCLHERRGRQEPLVWDPVTGEQREIWIRSPGDVTADWFPDGRALLIICNHRGRTELFRYDLGGGVMSPIPTPHGVIDEAAARLDGTVEYLWSSAAHPPLIRSSQGQVVINPAGPTAPPSVPLEDIDVDGPGGPIHAFVSRPQSGPPPYPTVFLLHSGPAVQDVDAFSPEVAAWVDHGFAVIRVNHRGSTGYGTAWRDALHGEVGHIELADVTAVREWAVARGIADRDRLVLAGTFWGGFLTLLGLGTQPKVWAAGIAAMPIADHAAAYAHEAEGLRACHRALLGGSPDEVPERYRACSPITYVDAVQAPLLVLAGENDPRCPIGQIDDYVAALTARSHPVEVYRYDAGHRTLVVEERIRQMQVRLEFARRHLG</sequence>
<evidence type="ECO:0000313" key="4">
    <source>
        <dbReference type="Proteomes" id="UP000319213"/>
    </source>
</evidence>
<keyword evidence="1" id="KW-0378">Hydrolase</keyword>
<keyword evidence="4" id="KW-1185">Reference proteome</keyword>
<dbReference type="Proteomes" id="UP000319213">
    <property type="component" value="Unassembled WGS sequence"/>
</dbReference>
<evidence type="ECO:0000256" key="1">
    <source>
        <dbReference type="ARBA" id="ARBA00022801"/>
    </source>
</evidence>
<dbReference type="GO" id="GO:0006508">
    <property type="term" value="P:proteolysis"/>
    <property type="evidence" value="ECO:0007669"/>
    <property type="project" value="InterPro"/>
</dbReference>
<reference evidence="3 4" key="1">
    <citation type="submission" date="2019-06" db="EMBL/GenBank/DDBJ databases">
        <title>Sequencing the genomes of 1000 actinobacteria strains.</title>
        <authorList>
            <person name="Klenk H.-P."/>
        </authorList>
    </citation>
    <scope>NUCLEOTIDE SEQUENCE [LARGE SCALE GENOMIC DNA]</scope>
    <source>
        <strain evidence="3 4">DSM 43186</strain>
    </source>
</reference>
<evidence type="ECO:0000313" key="3">
    <source>
        <dbReference type="EMBL" id="TQM72684.1"/>
    </source>
</evidence>
<protein>
    <submittedName>
        <fullName evidence="3">Prolyl oligopeptidase family protein</fullName>
    </submittedName>
</protein>
<dbReference type="SUPFAM" id="SSF53474">
    <property type="entry name" value="alpha/beta-Hydrolases"/>
    <property type="match status" value="1"/>
</dbReference>